<accession>A0A9P8Q1U4</accession>
<name>A0A9P8Q1U4_WICPI</name>
<reference evidence="1" key="1">
    <citation type="journal article" date="2021" name="Open Biol.">
        <title>Shared evolutionary footprints suggest mitochondrial oxidative damage underlies multiple complex I losses in fungi.</title>
        <authorList>
            <person name="Schikora-Tamarit M.A."/>
            <person name="Marcet-Houben M."/>
            <person name="Nosek J."/>
            <person name="Gabaldon T."/>
        </authorList>
    </citation>
    <scope>NUCLEOTIDE SEQUENCE</scope>
    <source>
        <strain evidence="1">CBS2887</strain>
    </source>
</reference>
<protein>
    <submittedName>
        <fullName evidence="1">Uncharacterized protein</fullName>
    </submittedName>
</protein>
<gene>
    <name evidence="1" type="ORF">WICPIJ_006396</name>
</gene>
<sequence length="114" mass="12524">MCKVFGALMVLESPPLDSLEEPELSLDWYNISLPNLGVKHILGTELNHAQQIVVSVTDGSVFIGSSTLLDNQLIQSQLLSSTFNDFFFNGVLCYESEDMNLFLLANSMGSIHGL</sequence>
<dbReference type="EMBL" id="JAEUBG010003544">
    <property type="protein sequence ID" value="KAH3682637.1"/>
    <property type="molecule type" value="Genomic_DNA"/>
</dbReference>
<keyword evidence="2" id="KW-1185">Reference proteome</keyword>
<dbReference type="Proteomes" id="UP000774326">
    <property type="component" value="Unassembled WGS sequence"/>
</dbReference>
<proteinExistence type="predicted"/>
<organism evidence="1 2">
    <name type="scientific">Wickerhamomyces pijperi</name>
    <name type="common">Yeast</name>
    <name type="synonym">Pichia pijperi</name>
    <dbReference type="NCBI Taxonomy" id="599730"/>
    <lineage>
        <taxon>Eukaryota</taxon>
        <taxon>Fungi</taxon>
        <taxon>Dikarya</taxon>
        <taxon>Ascomycota</taxon>
        <taxon>Saccharomycotina</taxon>
        <taxon>Saccharomycetes</taxon>
        <taxon>Phaffomycetales</taxon>
        <taxon>Wickerhamomycetaceae</taxon>
        <taxon>Wickerhamomyces</taxon>
    </lineage>
</organism>
<reference evidence="1" key="2">
    <citation type="submission" date="2021-01" db="EMBL/GenBank/DDBJ databases">
        <authorList>
            <person name="Schikora-Tamarit M.A."/>
        </authorList>
    </citation>
    <scope>NUCLEOTIDE SEQUENCE</scope>
    <source>
        <strain evidence="1">CBS2887</strain>
    </source>
</reference>
<dbReference type="AlphaFoldDB" id="A0A9P8Q1U4"/>
<comment type="caution">
    <text evidence="1">The sequence shown here is derived from an EMBL/GenBank/DDBJ whole genome shotgun (WGS) entry which is preliminary data.</text>
</comment>
<evidence type="ECO:0000313" key="2">
    <source>
        <dbReference type="Proteomes" id="UP000774326"/>
    </source>
</evidence>
<evidence type="ECO:0000313" key="1">
    <source>
        <dbReference type="EMBL" id="KAH3682637.1"/>
    </source>
</evidence>